<protein>
    <submittedName>
        <fullName evidence="2">Uncharacterized protein</fullName>
    </submittedName>
</protein>
<evidence type="ECO:0000313" key="2">
    <source>
        <dbReference type="EMBL" id="KFN42544.1"/>
    </source>
</evidence>
<accession>A0A091AV63</accession>
<name>A0A091AV63_9GAMM</name>
<reference evidence="2 3" key="1">
    <citation type="submission" date="2013-09" db="EMBL/GenBank/DDBJ databases">
        <title>Genome sequencing of Arenimonas oryziterrae.</title>
        <authorList>
            <person name="Chen F."/>
            <person name="Wang G."/>
        </authorList>
    </citation>
    <scope>NUCLEOTIDE SEQUENCE [LARGE SCALE GENOMIC DNA]</scope>
    <source>
        <strain evidence="2 3">YC6267</strain>
    </source>
</reference>
<gene>
    <name evidence="2" type="ORF">N789_12965</name>
</gene>
<dbReference type="Proteomes" id="UP000029385">
    <property type="component" value="Unassembled WGS sequence"/>
</dbReference>
<keyword evidence="3" id="KW-1185">Reference proteome</keyword>
<comment type="caution">
    <text evidence="2">The sequence shown here is derived from an EMBL/GenBank/DDBJ whole genome shotgun (WGS) entry which is preliminary data.</text>
</comment>
<dbReference type="AlphaFoldDB" id="A0A091AV63"/>
<evidence type="ECO:0000256" key="1">
    <source>
        <dbReference type="SAM" id="MobiDB-lite"/>
    </source>
</evidence>
<dbReference type="STRING" id="1121015.GCA_000420545_02635"/>
<sequence>METRLIGRKVAIETAPYDANANANVGRSTFTRTGPTREIDYADNGDQIP</sequence>
<dbReference type="EMBL" id="AVCI01000009">
    <property type="protein sequence ID" value="KFN42544.1"/>
    <property type="molecule type" value="Genomic_DNA"/>
</dbReference>
<evidence type="ECO:0000313" key="3">
    <source>
        <dbReference type="Proteomes" id="UP000029385"/>
    </source>
</evidence>
<feature type="region of interest" description="Disordered" evidence="1">
    <location>
        <begin position="20"/>
        <end position="49"/>
    </location>
</feature>
<dbReference type="PATRIC" id="fig|1121015.4.peg.2063"/>
<feature type="compositionally biased region" description="Polar residues" evidence="1">
    <location>
        <begin position="21"/>
        <end position="34"/>
    </location>
</feature>
<proteinExistence type="predicted"/>
<organism evidence="2 3">
    <name type="scientific">Arenimonas oryziterrae DSM 21050 = YC6267</name>
    <dbReference type="NCBI Taxonomy" id="1121015"/>
    <lineage>
        <taxon>Bacteria</taxon>
        <taxon>Pseudomonadati</taxon>
        <taxon>Pseudomonadota</taxon>
        <taxon>Gammaproteobacteria</taxon>
        <taxon>Lysobacterales</taxon>
        <taxon>Lysobacteraceae</taxon>
        <taxon>Arenimonas</taxon>
    </lineage>
</organism>